<reference evidence="2 3" key="1">
    <citation type="submission" date="2024-04" db="EMBL/GenBank/DDBJ databases">
        <authorList>
            <person name="Fracassetti M."/>
        </authorList>
    </citation>
    <scope>NUCLEOTIDE SEQUENCE [LARGE SCALE GENOMIC DNA]</scope>
</reference>
<feature type="region of interest" description="Disordered" evidence="1">
    <location>
        <begin position="38"/>
        <end position="113"/>
    </location>
</feature>
<dbReference type="EMBL" id="OZ034816">
    <property type="protein sequence ID" value="CAL1377555.1"/>
    <property type="molecule type" value="Genomic_DNA"/>
</dbReference>
<accession>A0AAV2DW15</accession>
<evidence type="ECO:0000313" key="3">
    <source>
        <dbReference type="Proteomes" id="UP001497516"/>
    </source>
</evidence>
<dbReference type="AlphaFoldDB" id="A0AAV2DW15"/>
<feature type="compositionally biased region" description="Basic and acidic residues" evidence="1">
    <location>
        <begin position="38"/>
        <end position="51"/>
    </location>
</feature>
<protein>
    <submittedName>
        <fullName evidence="2">Uncharacterized protein</fullName>
    </submittedName>
</protein>
<proteinExistence type="predicted"/>
<organism evidence="2 3">
    <name type="scientific">Linum trigynum</name>
    <dbReference type="NCBI Taxonomy" id="586398"/>
    <lineage>
        <taxon>Eukaryota</taxon>
        <taxon>Viridiplantae</taxon>
        <taxon>Streptophyta</taxon>
        <taxon>Embryophyta</taxon>
        <taxon>Tracheophyta</taxon>
        <taxon>Spermatophyta</taxon>
        <taxon>Magnoliopsida</taxon>
        <taxon>eudicotyledons</taxon>
        <taxon>Gunneridae</taxon>
        <taxon>Pentapetalae</taxon>
        <taxon>rosids</taxon>
        <taxon>fabids</taxon>
        <taxon>Malpighiales</taxon>
        <taxon>Linaceae</taxon>
        <taxon>Linum</taxon>
    </lineage>
</organism>
<name>A0AAV2DW15_9ROSI</name>
<gene>
    <name evidence="2" type="ORF">LTRI10_LOCUS19195</name>
</gene>
<sequence length="134" mass="14405">MRGALPSKTIVNPKDQNFECNAILSRSGKVTLDVIAKETIEEEKAPPKVDEQELSEGEGEEAKKASPTPPLVAEYKPPLPFPYKGAKRTFGGGMRHINGDAQEASNHNPDLRGNGVHATVCHVSQGASCKEEQA</sequence>
<dbReference type="Proteomes" id="UP001497516">
    <property type="component" value="Chromosome 3"/>
</dbReference>
<evidence type="ECO:0000313" key="2">
    <source>
        <dbReference type="EMBL" id="CAL1377555.1"/>
    </source>
</evidence>
<evidence type="ECO:0000256" key="1">
    <source>
        <dbReference type="SAM" id="MobiDB-lite"/>
    </source>
</evidence>
<keyword evidence="3" id="KW-1185">Reference proteome</keyword>